<accession>A0A2A4K0Z7</accession>
<dbReference type="Gene3D" id="3.30.420.10">
    <property type="entry name" value="Ribonuclease H-like superfamily/Ribonuclease H"/>
    <property type="match status" value="1"/>
</dbReference>
<dbReference type="AlphaFoldDB" id="A0A2A4K0Z7"/>
<feature type="compositionally biased region" description="Basic and acidic residues" evidence="1">
    <location>
        <begin position="33"/>
        <end position="48"/>
    </location>
</feature>
<gene>
    <name evidence="3" type="ORF">B5V51_6942</name>
</gene>
<dbReference type="InterPro" id="IPR038717">
    <property type="entry name" value="Tc1-like_DDE_dom"/>
</dbReference>
<dbReference type="PANTHER" id="PTHR33939">
    <property type="entry name" value="PROTEIN CBG22215"/>
    <property type="match status" value="1"/>
</dbReference>
<name>A0A2A4K0Z7_HELVI</name>
<organism evidence="3">
    <name type="scientific">Heliothis virescens</name>
    <name type="common">Tobacco budworm moth</name>
    <dbReference type="NCBI Taxonomy" id="7102"/>
    <lineage>
        <taxon>Eukaryota</taxon>
        <taxon>Metazoa</taxon>
        <taxon>Ecdysozoa</taxon>
        <taxon>Arthropoda</taxon>
        <taxon>Hexapoda</taxon>
        <taxon>Insecta</taxon>
        <taxon>Pterygota</taxon>
        <taxon>Neoptera</taxon>
        <taxon>Endopterygota</taxon>
        <taxon>Lepidoptera</taxon>
        <taxon>Glossata</taxon>
        <taxon>Ditrysia</taxon>
        <taxon>Noctuoidea</taxon>
        <taxon>Noctuidae</taxon>
        <taxon>Heliothinae</taxon>
        <taxon>Heliothis</taxon>
    </lineage>
</organism>
<dbReference type="InterPro" id="IPR036397">
    <property type="entry name" value="RNaseH_sf"/>
</dbReference>
<protein>
    <recommendedName>
        <fullName evidence="2">Tc1-like transposase DDE domain-containing protein</fullName>
    </recommendedName>
</protein>
<evidence type="ECO:0000259" key="2">
    <source>
        <dbReference type="Pfam" id="PF13358"/>
    </source>
</evidence>
<sequence>MKYEAENGVEKLTDARWRTAQAVGTSESTITRILREERQASTSKDKTPETNFKSPSRPKRGRTKCKLDDFDMGVLRRTITTFHTEFNEVPTLRKVKQVLIERIGYSGCLETLRTILKESGYEWLKMDDNSKVLVEKHDVQMLRFQYLTQLKKYRDEGRYIVFTGETYVHTTNTQNVWRKLEKGVLPLQKNTSKGIGITIVHAGGCQGFVPNAGLVSKANATSVDYHDNMNLEDYKNWLTTKLLPNLPKYAVIVADSASYNALSEKAPNFNSNKNAMQTWLAAKHVPFNDTMKKIELYDLILKNKDRLKSFVIDELIRSKGFETLRIPAHHPELNPIKTIWEILKNYLANKDLAKDFILIMSLINERLEKIDSTMWSNTCRHVEEIEKQYLQYFDMDLNEFNINYESDESDSFEMSE</sequence>
<reference evidence="3" key="1">
    <citation type="submission" date="2017-09" db="EMBL/GenBank/DDBJ databases">
        <title>Contemporary evolution of a Lepidopteran species, Heliothis virescens, in response to modern agricultural practices.</title>
        <authorList>
            <person name="Fritz M.L."/>
            <person name="Deyonke A.M."/>
            <person name="Papanicolaou A."/>
            <person name="Micinski S."/>
            <person name="Westbrook J."/>
            <person name="Gould F."/>
        </authorList>
    </citation>
    <scope>NUCLEOTIDE SEQUENCE [LARGE SCALE GENOMIC DNA]</scope>
    <source>
        <strain evidence="3">HvINT-</strain>
        <tissue evidence="3">Whole body</tissue>
    </source>
</reference>
<evidence type="ECO:0000256" key="1">
    <source>
        <dbReference type="SAM" id="MobiDB-lite"/>
    </source>
</evidence>
<dbReference type="Pfam" id="PF13358">
    <property type="entry name" value="DDE_3"/>
    <property type="match status" value="1"/>
</dbReference>
<feature type="region of interest" description="Disordered" evidence="1">
    <location>
        <begin position="28"/>
        <end position="61"/>
    </location>
</feature>
<comment type="caution">
    <text evidence="3">The sequence shown here is derived from an EMBL/GenBank/DDBJ whole genome shotgun (WGS) entry which is preliminary data.</text>
</comment>
<proteinExistence type="predicted"/>
<evidence type="ECO:0000313" key="3">
    <source>
        <dbReference type="EMBL" id="PCG77588.1"/>
    </source>
</evidence>
<feature type="domain" description="Tc1-like transposase DDE" evidence="2">
    <location>
        <begin position="272"/>
        <end position="355"/>
    </location>
</feature>
<dbReference type="PANTHER" id="PTHR33939:SF1">
    <property type="entry name" value="DUF4371 DOMAIN-CONTAINING PROTEIN"/>
    <property type="match status" value="1"/>
</dbReference>
<dbReference type="EMBL" id="NWSH01000306">
    <property type="protein sequence ID" value="PCG77588.1"/>
    <property type="molecule type" value="Genomic_DNA"/>
</dbReference>
<dbReference type="GO" id="GO:0003676">
    <property type="term" value="F:nucleic acid binding"/>
    <property type="evidence" value="ECO:0007669"/>
    <property type="project" value="InterPro"/>
</dbReference>